<dbReference type="PANTHER" id="PTHR45829:SF4">
    <property type="entry name" value="MITOCHONDRIAL CARRIER PROTEIN RIM2"/>
    <property type="match status" value="1"/>
</dbReference>
<sequence length="351" mass="37930">MTSSVMSTTAPTSHPRTFSSTTELNTQTLRTEERGAREKKQQQDRSTGFSWVHFMAGGAGGMAGALVTSPLDVVKTRLQSSLYKDALGPGANTGPSLSPTASGTGSGGSRAFMASARSGVTSVIVHVRDTFRLLGHIYTNEGPRALYKGLGPNLVGVIPARAINFAAYGNGKKFFAELNHGNETAVVHLTAAANAGVVTATMTNPIWMVKTRMQLQSEGNKRIYRNSFHCVVEILRTEGLRGLYKGLSASYLGVAEGTIQWVVYEHLKTRFAERRRTHQMSLESSLGTVSSKATLVGGKRMEEWVDYLGAAGIAKFIASAITYPHEVLRTRMRQTPAKGESVRVLERCMAV</sequence>
<dbReference type="EMBL" id="JAAAUQ010001470">
    <property type="protein sequence ID" value="KAF9138449.1"/>
    <property type="molecule type" value="Genomic_DNA"/>
</dbReference>
<keyword evidence="5" id="KW-0999">Mitochondrion inner membrane</keyword>
<accession>A0A9P5V6C2</accession>
<dbReference type="PRINTS" id="PR00926">
    <property type="entry name" value="MITOCARRIER"/>
</dbReference>
<comment type="caution">
    <text evidence="12">The sequence shown here is derived from an EMBL/GenBank/DDBJ whole genome shotgun (WGS) entry which is preliminary data.</text>
</comment>
<dbReference type="Gene3D" id="1.50.40.10">
    <property type="entry name" value="Mitochondrial carrier domain"/>
    <property type="match status" value="2"/>
</dbReference>
<keyword evidence="2 10" id="KW-0813">Transport</keyword>
<evidence type="ECO:0000256" key="7">
    <source>
        <dbReference type="ARBA" id="ARBA00023128"/>
    </source>
</evidence>
<feature type="region of interest" description="Disordered" evidence="11">
    <location>
        <begin position="1"/>
        <end position="46"/>
    </location>
</feature>
<feature type="compositionally biased region" description="Basic and acidic residues" evidence="11">
    <location>
        <begin position="30"/>
        <end position="43"/>
    </location>
</feature>
<organism evidence="12 13">
    <name type="scientific">Linnemannia schmuckeri</name>
    <dbReference type="NCBI Taxonomy" id="64567"/>
    <lineage>
        <taxon>Eukaryota</taxon>
        <taxon>Fungi</taxon>
        <taxon>Fungi incertae sedis</taxon>
        <taxon>Mucoromycota</taxon>
        <taxon>Mortierellomycotina</taxon>
        <taxon>Mortierellomycetes</taxon>
        <taxon>Mortierellales</taxon>
        <taxon>Mortierellaceae</taxon>
        <taxon>Linnemannia</taxon>
    </lineage>
</organism>
<keyword evidence="6" id="KW-1133">Transmembrane helix</keyword>
<keyword evidence="8 9" id="KW-0472">Membrane</keyword>
<gene>
    <name evidence="12" type="ORF">BG015_002382</name>
</gene>
<feature type="repeat" description="Solcar" evidence="9">
    <location>
        <begin position="51"/>
        <end position="174"/>
    </location>
</feature>
<feature type="compositionally biased region" description="Polar residues" evidence="11">
    <location>
        <begin position="1"/>
        <end position="29"/>
    </location>
</feature>
<keyword evidence="4" id="KW-0677">Repeat</keyword>
<dbReference type="PROSITE" id="PS50920">
    <property type="entry name" value="SOLCAR"/>
    <property type="match status" value="2"/>
</dbReference>
<feature type="compositionally biased region" description="Low complexity" evidence="11">
    <location>
        <begin position="93"/>
        <end position="103"/>
    </location>
</feature>
<dbReference type="AlphaFoldDB" id="A0A9P5V6C2"/>
<protein>
    <recommendedName>
        <fullName evidence="14">Mitochondrial carrier protein RIM2</fullName>
    </recommendedName>
</protein>
<evidence type="ECO:0000256" key="10">
    <source>
        <dbReference type="RuleBase" id="RU000488"/>
    </source>
</evidence>
<dbReference type="GO" id="GO:0005743">
    <property type="term" value="C:mitochondrial inner membrane"/>
    <property type="evidence" value="ECO:0007669"/>
    <property type="project" value="UniProtKB-SubCell"/>
</dbReference>
<dbReference type="SUPFAM" id="SSF103506">
    <property type="entry name" value="Mitochondrial carrier"/>
    <property type="match status" value="1"/>
</dbReference>
<evidence type="ECO:0008006" key="14">
    <source>
        <dbReference type="Google" id="ProtNLM"/>
    </source>
</evidence>
<reference evidence="12" key="1">
    <citation type="journal article" date="2020" name="Fungal Divers.">
        <title>Resolving the Mortierellaceae phylogeny through synthesis of multi-gene phylogenetics and phylogenomics.</title>
        <authorList>
            <person name="Vandepol N."/>
            <person name="Liber J."/>
            <person name="Desiro A."/>
            <person name="Na H."/>
            <person name="Kennedy M."/>
            <person name="Barry K."/>
            <person name="Grigoriev I.V."/>
            <person name="Miller A.N."/>
            <person name="O'Donnell K."/>
            <person name="Stajich J.E."/>
            <person name="Bonito G."/>
        </authorList>
    </citation>
    <scope>NUCLEOTIDE SEQUENCE</scope>
    <source>
        <strain evidence="12">NRRL 6426</strain>
    </source>
</reference>
<dbReference type="InterPro" id="IPR049562">
    <property type="entry name" value="SLC25A33/36-like"/>
</dbReference>
<evidence type="ECO:0000256" key="8">
    <source>
        <dbReference type="ARBA" id="ARBA00023136"/>
    </source>
</evidence>
<comment type="similarity">
    <text evidence="10">Belongs to the mitochondrial carrier (TC 2.A.29) family.</text>
</comment>
<dbReference type="InterPro" id="IPR002067">
    <property type="entry name" value="MCP"/>
</dbReference>
<dbReference type="PANTHER" id="PTHR45829">
    <property type="entry name" value="MITOCHONDRIAL CARRIER PROTEIN RIM2"/>
    <property type="match status" value="1"/>
</dbReference>
<evidence type="ECO:0000256" key="4">
    <source>
        <dbReference type="ARBA" id="ARBA00022737"/>
    </source>
</evidence>
<evidence type="ECO:0000256" key="5">
    <source>
        <dbReference type="ARBA" id="ARBA00022792"/>
    </source>
</evidence>
<keyword evidence="7" id="KW-0496">Mitochondrion</keyword>
<evidence type="ECO:0000256" key="1">
    <source>
        <dbReference type="ARBA" id="ARBA00004448"/>
    </source>
</evidence>
<name>A0A9P5V6C2_9FUNG</name>
<keyword evidence="13" id="KW-1185">Reference proteome</keyword>
<dbReference type="InterPro" id="IPR018108">
    <property type="entry name" value="MCP_transmembrane"/>
</dbReference>
<dbReference type="GO" id="GO:1990519">
    <property type="term" value="P:pyrimidine nucleotide import into mitochondrion"/>
    <property type="evidence" value="ECO:0007669"/>
    <property type="project" value="TreeGrafter"/>
</dbReference>
<dbReference type="OrthoDB" id="269120at2759"/>
<dbReference type="InterPro" id="IPR023395">
    <property type="entry name" value="MCP_dom_sf"/>
</dbReference>
<evidence type="ECO:0000256" key="6">
    <source>
        <dbReference type="ARBA" id="ARBA00022989"/>
    </source>
</evidence>
<keyword evidence="3 9" id="KW-0812">Transmembrane</keyword>
<feature type="repeat" description="Solcar" evidence="9">
    <location>
        <begin position="183"/>
        <end position="270"/>
    </location>
</feature>
<comment type="subcellular location">
    <subcellularLocation>
        <location evidence="1">Mitochondrion inner membrane</location>
        <topology evidence="1">Multi-pass membrane protein</topology>
    </subcellularLocation>
</comment>
<proteinExistence type="inferred from homology"/>
<evidence type="ECO:0000256" key="2">
    <source>
        <dbReference type="ARBA" id="ARBA00022448"/>
    </source>
</evidence>
<dbReference type="GO" id="GO:0015218">
    <property type="term" value="F:pyrimidine nucleotide transmembrane transporter activity"/>
    <property type="evidence" value="ECO:0007669"/>
    <property type="project" value="InterPro"/>
</dbReference>
<evidence type="ECO:0000256" key="3">
    <source>
        <dbReference type="ARBA" id="ARBA00022692"/>
    </source>
</evidence>
<evidence type="ECO:0000256" key="11">
    <source>
        <dbReference type="SAM" id="MobiDB-lite"/>
    </source>
</evidence>
<dbReference type="Proteomes" id="UP000748756">
    <property type="component" value="Unassembled WGS sequence"/>
</dbReference>
<dbReference type="Pfam" id="PF00153">
    <property type="entry name" value="Mito_carr"/>
    <property type="match status" value="3"/>
</dbReference>
<evidence type="ECO:0000256" key="9">
    <source>
        <dbReference type="PROSITE-ProRule" id="PRU00282"/>
    </source>
</evidence>
<evidence type="ECO:0000313" key="12">
    <source>
        <dbReference type="EMBL" id="KAF9138449.1"/>
    </source>
</evidence>
<feature type="region of interest" description="Disordered" evidence="11">
    <location>
        <begin position="86"/>
        <end position="109"/>
    </location>
</feature>
<evidence type="ECO:0000313" key="13">
    <source>
        <dbReference type="Proteomes" id="UP000748756"/>
    </source>
</evidence>